<evidence type="ECO:0000256" key="1">
    <source>
        <dbReference type="SAM" id="MobiDB-lite"/>
    </source>
</evidence>
<dbReference type="Pfam" id="PF03663">
    <property type="entry name" value="Glyco_hydro_76"/>
    <property type="match status" value="1"/>
</dbReference>
<keyword evidence="2" id="KW-0812">Transmembrane</keyword>
<dbReference type="SUPFAM" id="SSF48208">
    <property type="entry name" value="Six-hairpin glycosidases"/>
    <property type="match status" value="1"/>
</dbReference>
<keyword evidence="2" id="KW-0472">Membrane</keyword>
<dbReference type="InterPro" id="IPR008928">
    <property type="entry name" value="6-hairpin_glycosidase_sf"/>
</dbReference>
<evidence type="ECO:0000256" key="2">
    <source>
        <dbReference type="SAM" id="Phobius"/>
    </source>
</evidence>
<dbReference type="Gene3D" id="1.50.10.20">
    <property type="match status" value="1"/>
</dbReference>
<evidence type="ECO:0000313" key="4">
    <source>
        <dbReference type="EMBL" id="KAG7441264.1"/>
    </source>
</evidence>
<proteinExistence type="predicted"/>
<sequence length="577" mass="61515">MRLSFIWTLVALGWASAAAPDLKPSTSWRKPNITTSRDERISIASAALEKALSNLQPNGMFSDSAYGTPGMLYAHMAEFDRLTNQTKYKDTLKQYFSLVESANSGFLNELSMNYGLIYGYAAARAYAAYQDSDFLGFAVTSWTSGRLYTINDSQAASGIMYGKEIQISSSCQNATMAGGTFWCTDSNQPELDCLGTGSFLAVSALLAEATYNQTYINASIESANFIQNHLLNPSNIVLDSISSQSNESCAVDSSIYPYNSGIFIEGLAILADIAQGSSAEALLPSTIIATVSESGVWQGTDGVIAINGTGGYFIVRALTEVYERNTISSDLREYVKEYLGVQYNAVVDLAQSANGSNVYGMPWTGPQSVPTFNSDAQTTALTALISSLLFTDDQPLSNPSTNTTTTSGSGSASASSTKKYLAGVIAGGVIGGIALLSTLIVVALFLYKRHRKKNHGAPLFGDDSPPPTLSPFTVSQNMSSSWILGQQKQRSQGEYIRHPGVTNRGEPSLSGVATNGEVGRRVDVQSLQAESAASLDRGATSGSPNALLGEGRNERPISLGQLDAEEPPPEYQEENAM</sequence>
<feature type="compositionally biased region" description="Acidic residues" evidence="1">
    <location>
        <begin position="563"/>
        <end position="577"/>
    </location>
</feature>
<keyword evidence="2" id="KW-1133">Transmembrane helix</keyword>
<dbReference type="Proteomes" id="UP000812287">
    <property type="component" value="Unassembled WGS sequence"/>
</dbReference>
<accession>A0A9P7VID8</accession>
<evidence type="ECO:0000313" key="5">
    <source>
        <dbReference type="Proteomes" id="UP000812287"/>
    </source>
</evidence>
<organism evidence="4 5">
    <name type="scientific">Guyanagaster necrorhizus</name>
    <dbReference type="NCBI Taxonomy" id="856835"/>
    <lineage>
        <taxon>Eukaryota</taxon>
        <taxon>Fungi</taxon>
        <taxon>Dikarya</taxon>
        <taxon>Basidiomycota</taxon>
        <taxon>Agaricomycotina</taxon>
        <taxon>Agaricomycetes</taxon>
        <taxon>Agaricomycetidae</taxon>
        <taxon>Agaricales</taxon>
        <taxon>Marasmiineae</taxon>
        <taxon>Physalacriaceae</taxon>
        <taxon>Guyanagaster</taxon>
    </lineage>
</organism>
<evidence type="ECO:0008006" key="6">
    <source>
        <dbReference type="Google" id="ProtNLM"/>
    </source>
</evidence>
<name>A0A9P7VID8_9AGAR</name>
<comment type="caution">
    <text evidence="4">The sequence shown here is derived from an EMBL/GenBank/DDBJ whole genome shotgun (WGS) entry which is preliminary data.</text>
</comment>
<dbReference type="RefSeq" id="XP_043034764.1">
    <property type="nucleotide sequence ID" value="XM_043181342.1"/>
</dbReference>
<feature type="signal peptide" evidence="3">
    <location>
        <begin position="1"/>
        <end position="17"/>
    </location>
</feature>
<dbReference type="PANTHER" id="PTHR47791">
    <property type="entry name" value="MEIOTICALLY UP-REGULATED GENE 191 PROTEIN"/>
    <property type="match status" value="1"/>
</dbReference>
<gene>
    <name evidence="4" type="ORF">BT62DRAFT_547128</name>
</gene>
<reference evidence="4" key="1">
    <citation type="submission" date="2020-11" db="EMBL/GenBank/DDBJ databases">
        <title>Adaptations for nitrogen fixation in a non-lichenized fungal sporocarp promotes dispersal by wood-feeding termites.</title>
        <authorList>
            <consortium name="DOE Joint Genome Institute"/>
            <person name="Koch R.A."/>
            <person name="Yoon G."/>
            <person name="Arayal U."/>
            <person name="Lail K."/>
            <person name="Amirebrahimi M."/>
            <person name="Labutti K."/>
            <person name="Lipzen A."/>
            <person name="Riley R."/>
            <person name="Barry K."/>
            <person name="Henrissat B."/>
            <person name="Grigoriev I.V."/>
            <person name="Herr J.R."/>
            <person name="Aime M.C."/>
        </authorList>
    </citation>
    <scope>NUCLEOTIDE SEQUENCE</scope>
    <source>
        <strain evidence="4">MCA 3950</strain>
    </source>
</reference>
<dbReference type="AlphaFoldDB" id="A0A9P7VID8"/>
<dbReference type="GO" id="GO:0005975">
    <property type="term" value="P:carbohydrate metabolic process"/>
    <property type="evidence" value="ECO:0007669"/>
    <property type="project" value="InterPro"/>
</dbReference>
<keyword evidence="3" id="KW-0732">Signal</keyword>
<feature type="region of interest" description="Disordered" evidence="1">
    <location>
        <begin position="497"/>
        <end position="577"/>
    </location>
</feature>
<evidence type="ECO:0000256" key="3">
    <source>
        <dbReference type="SAM" id="SignalP"/>
    </source>
</evidence>
<dbReference type="PANTHER" id="PTHR47791:SF3">
    <property type="entry name" value="MEIOTICALLY UP-REGULATED GENE 191 PROTEIN"/>
    <property type="match status" value="1"/>
</dbReference>
<dbReference type="InterPro" id="IPR005198">
    <property type="entry name" value="Glyco_hydro_76"/>
</dbReference>
<dbReference type="GeneID" id="66103638"/>
<dbReference type="EMBL" id="MU250562">
    <property type="protein sequence ID" value="KAG7441264.1"/>
    <property type="molecule type" value="Genomic_DNA"/>
</dbReference>
<feature type="transmembrane region" description="Helical" evidence="2">
    <location>
        <begin position="420"/>
        <end position="447"/>
    </location>
</feature>
<protein>
    <recommendedName>
        <fullName evidence="6">Glycoside hydrolase family 76 protein</fullName>
    </recommendedName>
</protein>
<dbReference type="InterPro" id="IPR053169">
    <property type="entry name" value="MUG_Protein"/>
</dbReference>
<feature type="chain" id="PRO_5040110179" description="Glycoside hydrolase family 76 protein" evidence="3">
    <location>
        <begin position="18"/>
        <end position="577"/>
    </location>
</feature>
<dbReference type="OrthoDB" id="2997393at2759"/>
<keyword evidence="5" id="KW-1185">Reference proteome</keyword>